<dbReference type="EMBL" id="LSMT01003003">
    <property type="protein sequence ID" value="PFX11271.1"/>
    <property type="molecule type" value="Genomic_DNA"/>
</dbReference>
<dbReference type="GO" id="GO:0004655">
    <property type="term" value="F:porphobilinogen synthase activity"/>
    <property type="evidence" value="ECO:0007669"/>
    <property type="project" value="UniProtKB-EC"/>
</dbReference>
<dbReference type="GO" id="GO:0008270">
    <property type="term" value="F:zinc ion binding"/>
    <property type="evidence" value="ECO:0007669"/>
    <property type="project" value="TreeGrafter"/>
</dbReference>
<comment type="similarity">
    <text evidence="4">Belongs to the ALAD family.</text>
</comment>
<comment type="subcellular location">
    <subcellularLocation>
        <location evidence="1">Membrane</location>
        <topology evidence="1">Multi-pass membrane protein</topology>
    </subcellularLocation>
</comment>
<dbReference type="AlphaFoldDB" id="A0A2B4R0R2"/>
<dbReference type="InterPro" id="IPR013785">
    <property type="entry name" value="Aldolase_TIM"/>
</dbReference>
<dbReference type="GO" id="GO:0016020">
    <property type="term" value="C:membrane"/>
    <property type="evidence" value="ECO:0007669"/>
    <property type="project" value="UniProtKB-SubCell"/>
</dbReference>
<evidence type="ECO:0000256" key="11">
    <source>
        <dbReference type="ARBA" id="ARBA00023244"/>
    </source>
</evidence>
<evidence type="ECO:0000256" key="5">
    <source>
        <dbReference type="ARBA" id="ARBA00022448"/>
    </source>
</evidence>
<name>A0A2B4R0R2_STYPI</name>
<dbReference type="Pfam" id="PF00490">
    <property type="entry name" value="ALAD"/>
    <property type="match status" value="1"/>
</dbReference>
<evidence type="ECO:0000256" key="7">
    <source>
        <dbReference type="ARBA" id="ARBA00022989"/>
    </source>
</evidence>
<dbReference type="PRINTS" id="PR00783">
    <property type="entry name" value="MINTRINSICP"/>
</dbReference>
<keyword evidence="6 16" id="KW-0812">Transmembrane</keyword>
<accession>A0A2B4R0R2</accession>
<dbReference type="InterPro" id="IPR022357">
    <property type="entry name" value="MIP_CS"/>
</dbReference>
<proteinExistence type="inferred from homology"/>
<dbReference type="GO" id="GO:0015267">
    <property type="term" value="F:channel activity"/>
    <property type="evidence" value="ECO:0007669"/>
    <property type="project" value="InterPro"/>
</dbReference>
<dbReference type="Proteomes" id="UP000225706">
    <property type="component" value="Unassembled WGS sequence"/>
</dbReference>
<evidence type="ECO:0000256" key="8">
    <source>
        <dbReference type="ARBA" id="ARBA00023133"/>
    </source>
</evidence>
<dbReference type="PANTHER" id="PTHR11458">
    <property type="entry name" value="DELTA-AMINOLEVULINIC ACID DEHYDRATASE"/>
    <property type="match status" value="1"/>
</dbReference>
<comment type="catalytic activity">
    <reaction evidence="14 15">
        <text>2 5-aminolevulinate = porphobilinogen + 2 H2O + H(+)</text>
        <dbReference type="Rhea" id="RHEA:24064"/>
        <dbReference type="ChEBI" id="CHEBI:15377"/>
        <dbReference type="ChEBI" id="CHEBI:15378"/>
        <dbReference type="ChEBI" id="CHEBI:58126"/>
        <dbReference type="ChEBI" id="CHEBI:356416"/>
        <dbReference type="EC" id="4.2.1.24"/>
    </reaction>
</comment>
<dbReference type="SUPFAM" id="SSF81338">
    <property type="entry name" value="Aquaporin-like"/>
    <property type="match status" value="1"/>
</dbReference>
<dbReference type="UniPathway" id="UPA00251">
    <property type="reaction ID" value="UER00318"/>
</dbReference>
<dbReference type="PROSITE" id="PS00221">
    <property type="entry name" value="MIP"/>
    <property type="match status" value="1"/>
</dbReference>
<dbReference type="PANTHER" id="PTHR11458:SF0">
    <property type="entry name" value="DELTA-AMINOLEVULINIC ACID DEHYDRATASE"/>
    <property type="match status" value="1"/>
</dbReference>
<feature type="transmembrane region" description="Helical" evidence="16">
    <location>
        <begin position="354"/>
        <end position="376"/>
    </location>
</feature>
<dbReference type="STRING" id="50429.A0A2B4R0R2"/>
<reference evidence="18" key="1">
    <citation type="journal article" date="2017" name="bioRxiv">
        <title>Comparative analysis of the genomes of Stylophora pistillata and Acropora digitifera provides evidence for extensive differences between species of corals.</title>
        <authorList>
            <person name="Voolstra C.R."/>
            <person name="Li Y."/>
            <person name="Liew Y.J."/>
            <person name="Baumgarten S."/>
            <person name="Zoccola D."/>
            <person name="Flot J.-F."/>
            <person name="Tambutte S."/>
            <person name="Allemand D."/>
            <person name="Aranda M."/>
        </authorList>
    </citation>
    <scope>NUCLEOTIDE SEQUENCE [LARGE SCALE GENOMIC DNA]</scope>
</reference>
<evidence type="ECO:0000256" key="16">
    <source>
        <dbReference type="SAM" id="Phobius"/>
    </source>
</evidence>
<keyword evidence="8" id="KW-0350">Heme biosynthesis</keyword>
<organism evidence="17 18">
    <name type="scientific">Stylophora pistillata</name>
    <name type="common">Smooth cauliflower coral</name>
    <dbReference type="NCBI Taxonomy" id="50429"/>
    <lineage>
        <taxon>Eukaryota</taxon>
        <taxon>Metazoa</taxon>
        <taxon>Cnidaria</taxon>
        <taxon>Anthozoa</taxon>
        <taxon>Hexacorallia</taxon>
        <taxon>Scleractinia</taxon>
        <taxon>Astrocoeniina</taxon>
        <taxon>Pocilloporidae</taxon>
        <taxon>Stylophora</taxon>
    </lineage>
</organism>
<keyword evidence="5" id="KW-0813">Transport</keyword>
<feature type="transmembrane region" description="Helical" evidence="16">
    <location>
        <begin position="273"/>
        <end position="295"/>
    </location>
</feature>
<comment type="caution">
    <text evidence="17">The sequence shown here is derived from an EMBL/GenBank/DDBJ whole genome shotgun (WGS) entry which is preliminary data.</text>
</comment>
<evidence type="ECO:0000256" key="2">
    <source>
        <dbReference type="ARBA" id="ARBA00004694"/>
    </source>
</evidence>
<keyword evidence="18" id="KW-1185">Reference proteome</keyword>
<dbReference type="EC" id="4.2.1.24" evidence="15"/>
<dbReference type="InterPro" id="IPR001731">
    <property type="entry name" value="ALAD"/>
</dbReference>
<comment type="similarity">
    <text evidence="3">Belongs to the MIP/aquaporin (TC 1.A.8) family.</text>
</comment>
<dbReference type="InterPro" id="IPR023271">
    <property type="entry name" value="Aquaporin-like"/>
</dbReference>
<dbReference type="InterPro" id="IPR000425">
    <property type="entry name" value="MIP"/>
</dbReference>
<evidence type="ECO:0000256" key="3">
    <source>
        <dbReference type="ARBA" id="ARBA00006175"/>
    </source>
</evidence>
<evidence type="ECO:0000256" key="14">
    <source>
        <dbReference type="ARBA" id="ARBA00047651"/>
    </source>
</evidence>
<evidence type="ECO:0000256" key="9">
    <source>
        <dbReference type="ARBA" id="ARBA00023136"/>
    </source>
</evidence>
<dbReference type="GO" id="GO:0006782">
    <property type="term" value="P:protoporphyrinogen IX biosynthetic process"/>
    <property type="evidence" value="ECO:0007669"/>
    <property type="project" value="UniProtKB-UniPathway"/>
</dbReference>
<evidence type="ECO:0000256" key="1">
    <source>
        <dbReference type="ARBA" id="ARBA00004141"/>
    </source>
</evidence>
<comment type="function">
    <text evidence="12">Catalyzes an early step in the biosynthesis of tetrapyrroles. Binds two molecules of 5-aminolevulinate per subunit, each at a distinct site, and catalyzes their condensation to form porphobilinogen.</text>
</comment>
<evidence type="ECO:0000256" key="6">
    <source>
        <dbReference type="ARBA" id="ARBA00022692"/>
    </source>
</evidence>
<dbReference type="Gene3D" id="3.20.20.70">
    <property type="entry name" value="Aldolase class I"/>
    <property type="match status" value="1"/>
</dbReference>
<dbReference type="SMART" id="SM01004">
    <property type="entry name" value="ALAD"/>
    <property type="match status" value="1"/>
</dbReference>
<evidence type="ECO:0000256" key="13">
    <source>
        <dbReference type="ARBA" id="ARBA00025861"/>
    </source>
</evidence>
<dbReference type="SUPFAM" id="SSF51569">
    <property type="entry name" value="Aldolase"/>
    <property type="match status" value="1"/>
</dbReference>
<evidence type="ECO:0000256" key="15">
    <source>
        <dbReference type="RuleBase" id="RU000515"/>
    </source>
</evidence>
<feature type="transmembrane region" description="Helical" evidence="16">
    <location>
        <begin position="396"/>
        <end position="418"/>
    </location>
</feature>
<evidence type="ECO:0000256" key="12">
    <source>
        <dbReference type="ARBA" id="ARBA00025628"/>
    </source>
</evidence>
<keyword evidence="10 15" id="KW-0456">Lyase</keyword>
<dbReference type="GO" id="GO:0005829">
    <property type="term" value="C:cytosol"/>
    <property type="evidence" value="ECO:0007669"/>
    <property type="project" value="TreeGrafter"/>
</dbReference>
<dbReference type="PROSITE" id="PS00169">
    <property type="entry name" value="D_ALA_DEHYDRATASE"/>
    <property type="match status" value="1"/>
</dbReference>
<dbReference type="InterPro" id="IPR030656">
    <property type="entry name" value="ALAD_AS"/>
</dbReference>
<comment type="subunit">
    <text evidence="13">Homooctamer; active form. Homohexamer; low activity form.</text>
</comment>
<sequence length="422" mass="45134">MPGVQRWTIEELSQAVDLALNANIPAIGLFPVVSESKKDPYGKEATKHDNIICQAIRRVKELAPSLGVVVDAALDPYTTHRHDGILKGNSVDNDGSLEILCQQALVCAEAGADIISPSDMMDGRVGAIRQFLDSKGHKDVGIMSYAAKYNSAFYGPFRDILGSKSQTDRVGVSKLKYLDIEEGADSVMVKPGLPYLDIVRRIKETFHVPTFVYHISGEYAMLNAAAQKGWLDYDQALLECMIAFKRAGANGCHINPAISLGMLLTGNIKLPAFGGYVLAQLVGALIAGFVLVQIANGAPTFDSSQGFASNGFGEYSPGGYSFVACTITEIALTALLMVTVLATTKKSFAPGFGGLAVGIALVIIHLLAIPITNASVNPARSLGVAFFAEGWAMEQLWFFFAMPALGAILGVILHKIVWCSEE</sequence>
<keyword evidence="7 16" id="KW-1133">Transmembrane helix</keyword>
<evidence type="ECO:0000256" key="10">
    <source>
        <dbReference type="ARBA" id="ARBA00023239"/>
    </source>
</evidence>
<evidence type="ECO:0000313" key="18">
    <source>
        <dbReference type="Proteomes" id="UP000225706"/>
    </source>
</evidence>
<dbReference type="OrthoDB" id="1530at2759"/>
<comment type="pathway">
    <text evidence="2">Porphyrin-containing compound metabolism; protoporphyrin-IX biosynthesis; coproporphyrinogen-III from 5-aminolevulinate: step 1/4.</text>
</comment>
<evidence type="ECO:0000313" key="17">
    <source>
        <dbReference type="EMBL" id="PFX11271.1"/>
    </source>
</evidence>
<protein>
    <recommendedName>
        <fullName evidence="15">Delta-aminolevulinic acid dehydratase</fullName>
        <ecNumber evidence="15">4.2.1.24</ecNumber>
    </recommendedName>
</protein>
<keyword evidence="9 16" id="KW-0472">Membrane</keyword>
<dbReference type="NCBIfam" id="NF006762">
    <property type="entry name" value="PRK09283.1"/>
    <property type="match status" value="1"/>
</dbReference>
<keyword evidence="11 15" id="KW-0627">Porphyrin biosynthesis</keyword>
<feature type="transmembrane region" description="Helical" evidence="16">
    <location>
        <begin position="320"/>
        <end position="342"/>
    </location>
</feature>
<gene>
    <name evidence="17" type="primary">hemB</name>
    <name evidence="17" type="ORF">AWC38_SpisGene25107</name>
</gene>
<evidence type="ECO:0000256" key="4">
    <source>
        <dbReference type="ARBA" id="ARBA00008055"/>
    </source>
</evidence>